<evidence type="ECO:0000256" key="1">
    <source>
        <dbReference type="ARBA" id="ARBA00004123"/>
    </source>
</evidence>
<accession>A0AAW2YYN2</accession>
<dbReference type="Pfam" id="PF00176">
    <property type="entry name" value="SNF2-rel_dom"/>
    <property type="match status" value="1"/>
</dbReference>
<keyword evidence="6" id="KW-0347">Helicase</keyword>
<keyword evidence="4" id="KW-0227">DNA damage</keyword>
<dbReference type="Pfam" id="PF25875">
    <property type="entry name" value="WHD_Rad26_CSB"/>
    <property type="match status" value="1"/>
</dbReference>
<evidence type="ECO:0000256" key="9">
    <source>
        <dbReference type="ARBA" id="ARBA00023204"/>
    </source>
</evidence>
<evidence type="ECO:0000259" key="13">
    <source>
        <dbReference type="PROSITE" id="PS51194"/>
    </source>
</evidence>
<keyword evidence="3" id="KW-0547">Nucleotide-binding</keyword>
<gene>
    <name evidence="14" type="ORF">AKO1_011324</name>
</gene>
<protein>
    <submittedName>
        <fullName evidence="14">DNA excision repair protein ERCC</fullName>
    </submittedName>
</protein>
<feature type="region of interest" description="Disordered" evidence="11">
    <location>
        <begin position="870"/>
        <end position="912"/>
    </location>
</feature>
<proteinExistence type="inferred from homology"/>
<dbReference type="PANTHER" id="PTHR45629">
    <property type="entry name" value="SNF2/RAD54 FAMILY MEMBER"/>
    <property type="match status" value="1"/>
</dbReference>
<feature type="compositionally biased region" description="Acidic residues" evidence="11">
    <location>
        <begin position="248"/>
        <end position="261"/>
    </location>
</feature>
<feature type="region of interest" description="Disordered" evidence="11">
    <location>
        <begin position="153"/>
        <end position="283"/>
    </location>
</feature>
<evidence type="ECO:0000256" key="11">
    <source>
        <dbReference type="SAM" id="MobiDB-lite"/>
    </source>
</evidence>
<dbReference type="AlphaFoldDB" id="A0AAW2YYN2"/>
<evidence type="ECO:0000256" key="6">
    <source>
        <dbReference type="ARBA" id="ARBA00022806"/>
    </source>
</evidence>
<feature type="region of interest" description="Disordered" evidence="11">
    <location>
        <begin position="1"/>
        <end position="30"/>
    </location>
</feature>
<keyword evidence="15" id="KW-1185">Reference proteome</keyword>
<dbReference type="SMART" id="SM00487">
    <property type="entry name" value="DEXDc"/>
    <property type="match status" value="1"/>
</dbReference>
<evidence type="ECO:0000256" key="5">
    <source>
        <dbReference type="ARBA" id="ARBA00022801"/>
    </source>
</evidence>
<dbReference type="InterPro" id="IPR027417">
    <property type="entry name" value="P-loop_NTPase"/>
</dbReference>
<evidence type="ECO:0000313" key="14">
    <source>
        <dbReference type="EMBL" id="KAL0481875.1"/>
    </source>
</evidence>
<dbReference type="PROSITE" id="PS51192">
    <property type="entry name" value="HELICASE_ATP_BIND_1"/>
    <property type="match status" value="1"/>
</dbReference>
<dbReference type="GO" id="GO:0005634">
    <property type="term" value="C:nucleus"/>
    <property type="evidence" value="ECO:0007669"/>
    <property type="project" value="TreeGrafter"/>
</dbReference>
<dbReference type="Pfam" id="PF00271">
    <property type="entry name" value="Helicase_C"/>
    <property type="match status" value="1"/>
</dbReference>
<dbReference type="Gene3D" id="3.40.50.300">
    <property type="entry name" value="P-loop containing nucleotide triphosphate hydrolases"/>
    <property type="match status" value="1"/>
</dbReference>
<reference evidence="14 15" key="1">
    <citation type="submission" date="2024-03" db="EMBL/GenBank/DDBJ databases">
        <title>The Acrasis kona genome and developmental transcriptomes reveal deep origins of eukaryotic multicellular pathways.</title>
        <authorList>
            <person name="Sheikh S."/>
            <person name="Fu C.-J."/>
            <person name="Brown M.W."/>
            <person name="Baldauf S.L."/>
        </authorList>
    </citation>
    <scope>NUCLEOTIDE SEQUENCE [LARGE SCALE GENOMIC DNA]</scope>
    <source>
        <strain evidence="14 15">ATCC MYA-3509</strain>
    </source>
</reference>
<dbReference type="GO" id="GO:0016787">
    <property type="term" value="F:hydrolase activity"/>
    <property type="evidence" value="ECO:0007669"/>
    <property type="project" value="UniProtKB-KW"/>
</dbReference>
<dbReference type="FunFam" id="3.40.50.10810:FF:000042">
    <property type="entry name" value="SNF2 family helicase-like protein"/>
    <property type="match status" value="1"/>
</dbReference>
<comment type="caution">
    <text evidence="14">The sequence shown here is derived from an EMBL/GenBank/DDBJ whole genome shotgun (WGS) entry which is preliminary data.</text>
</comment>
<evidence type="ECO:0000256" key="8">
    <source>
        <dbReference type="ARBA" id="ARBA00023125"/>
    </source>
</evidence>
<dbReference type="EMBL" id="JAOPGA020000797">
    <property type="protein sequence ID" value="KAL0481875.1"/>
    <property type="molecule type" value="Genomic_DNA"/>
</dbReference>
<dbReference type="PROSITE" id="PS51194">
    <property type="entry name" value="HELICASE_CTER"/>
    <property type="match status" value="1"/>
</dbReference>
<keyword evidence="8" id="KW-0238">DNA-binding</keyword>
<feature type="region of interest" description="Disordered" evidence="11">
    <location>
        <begin position="999"/>
        <end position="1046"/>
    </location>
</feature>
<feature type="domain" description="Helicase C-terminal" evidence="13">
    <location>
        <begin position="661"/>
        <end position="820"/>
    </location>
</feature>
<dbReference type="InterPro" id="IPR049730">
    <property type="entry name" value="SNF2/RAD54-like_C"/>
</dbReference>
<evidence type="ECO:0000256" key="4">
    <source>
        <dbReference type="ARBA" id="ARBA00022763"/>
    </source>
</evidence>
<keyword evidence="9" id="KW-0234">DNA repair</keyword>
<feature type="compositionally biased region" description="Polar residues" evidence="11">
    <location>
        <begin position="1026"/>
        <end position="1038"/>
    </location>
</feature>
<dbReference type="InterPro" id="IPR001650">
    <property type="entry name" value="Helicase_C-like"/>
</dbReference>
<dbReference type="SUPFAM" id="SSF52540">
    <property type="entry name" value="P-loop containing nucleoside triphosphate hydrolases"/>
    <property type="match status" value="2"/>
</dbReference>
<evidence type="ECO:0000313" key="15">
    <source>
        <dbReference type="Proteomes" id="UP001431209"/>
    </source>
</evidence>
<organism evidence="14 15">
    <name type="scientific">Acrasis kona</name>
    <dbReference type="NCBI Taxonomy" id="1008807"/>
    <lineage>
        <taxon>Eukaryota</taxon>
        <taxon>Discoba</taxon>
        <taxon>Heterolobosea</taxon>
        <taxon>Tetramitia</taxon>
        <taxon>Eutetramitia</taxon>
        <taxon>Acrasidae</taxon>
        <taxon>Acrasis</taxon>
    </lineage>
</organism>
<dbReference type="InterPro" id="IPR000330">
    <property type="entry name" value="SNF2_N"/>
</dbReference>
<dbReference type="Proteomes" id="UP001431209">
    <property type="component" value="Unassembled WGS sequence"/>
</dbReference>
<dbReference type="SMART" id="SM00490">
    <property type="entry name" value="HELICc"/>
    <property type="match status" value="1"/>
</dbReference>
<dbReference type="InterPro" id="IPR014001">
    <property type="entry name" value="Helicase_ATP-bd"/>
</dbReference>
<dbReference type="InterPro" id="IPR038718">
    <property type="entry name" value="SNF2-like_sf"/>
</dbReference>
<comment type="similarity">
    <text evidence="2">Belongs to the SNF2/RAD54 helicase family.</text>
</comment>
<feature type="compositionally biased region" description="Pro residues" evidence="11">
    <location>
        <begin position="898"/>
        <end position="908"/>
    </location>
</feature>
<comment type="subcellular location">
    <subcellularLocation>
        <location evidence="1">Nucleus</location>
    </subcellularLocation>
</comment>
<keyword evidence="10" id="KW-0539">Nucleus</keyword>
<dbReference type="GO" id="GO:0008094">
    <property type="term" value="F:ATP-dependent activity, acting on DNA"/>
    <property type="evidence" value="ECO:0007669"/>
    <property type="project" value="TreeGrafter"/>
</dbReference>
<dbReference type="GO" id="GO:0006283">
    <property type="term" value="P:transcription-coupled nucleotide-excision repair"/>
    <property type="evidence" value="ECO:0007669"/>
    <property type="project" value="TreeGrafter"/>
</dbReference>
<dbReference type="Gene3D" id="3.40.50.10810">
    <property type="entry name" value="Tandem AAA-ATPase domain"/>
    <property type="match status" value="1"/>
</dbReference>
<dbReference type="InterPro" id="IPR050496">
    <property type="entry name" value="SNF2_RAD54_helicase_repair"/>
</dbReference>
<evidence type="ECO:0000256" key="7">
    <source>
        <dbReference type="ARBA" id="ARBA00022840"/>
    </source>
</evidence>
<evidence type="ECO:0000256" key="10">
    <source>
        <dbReference type="ARBA" id="ARBA00023242"/>
    </source>
</evidence>
<evidence type="ECO:0000256" key="2">
    <source>
        <dbReference type="ARBA" id="ARBA00007025"/>
    </source>
</evidence>
<evidence type="ECO:0000259" key="12">
    <source>
        <dbReference type="PROSITE" id="PS51192"/>
    </source>
</evidence>
<dbReference type="PANTHER" id="PTHR45629:SF7">
    <property type="entry name" value="DNA EXCISION REPAIR PROTEIN ERCC-6-RELATED"/>
    <property type="match status" value="1"/>
</dbReference>
<evidence type="ECO:0000256" key="3">
    <source>
        <dbReference type="ARBA" id="ARBA00022741"/>
    </source>
</evidence>
<feature type="compositionally biased region" description="Acidic residues" evidence="11">
    <location>
        <begin position="1"/>
        <end position="24"/>
    </location>
</feature>
<dbReference type="CDD" id="cd18793">
    <property type="entry name" value="SF2_C_SNF"/>
    <property type="match status" value="1"/>
</dbReference>
<dbReference type="InterPro" id="IPR058951">
    <property type="entry name" value="WHD_Rad26_CSB-like"/>
</dbReference>
<keyword evidence="7" id="KW-0067">ATP-binding</keyword>
<feature type="compositionally biased region" description="Acidic residues" evidence="11">
    <location>
        <begin position="227"/>
        <end position="239"/>
    </location>
</feature>
<name>A0AAW2YYN2_9EUKA</name>
<feature type="domain" description="Helicase ATP-binding" evidence="12">
    <location>
        <begin position="357"/>
        <end position="524"/>
    </location>
</feature>
<dbReference type="CDD" id="cd18000">
    <property type="entry name" value="DEXHc_ERCC6"/>
    <property type="match status" value="1"/>
</dbReference>
<sequence length="1143" mass="130422">MDSSIEDAGSDVSLDENMSDEDAVDTTSVADFDKSHITEVPLVEALSEQNDDEIAARNLAELGVSAFNLEDVERNVIEQADKALEEVDKQAKKKDNELLERIRKEIKEVEHFLKITDEMFDHKGLVPKKRKKLKELQNKEKTILETMKNKKMIEKGRKALSLDNSTSERDRLIRTGVITPFDKTNNEEKSDESDVTISDEPNDQTKKRRRKASDQTPKKKQKTSKNDDDDDEYVNEFEDKDQYHQDEASDEIYDEEEEGDDNGTKKKKKKKKTPNVEAKSNEETFDDGDEIKYVKRLQQFLESREVTFTQDDDLAKLTRDYISVNQEQTEVTLGFKTPKNIYDQLFDYQKTGIRWLWELHKQGVGGVIGDEMGLGKTIQVVSFLSSLDNVGEFKPSLIITPATIMKQWVREFHDWWPSFRVAILHGSGSGEQKEKEAFIADMANNTGGILITTYEGMRINQDILIDREWGYIILDEGHRIRNPDAEATIAVKRFETPHRIILSGTPIQNNLKELWSLFDFVFPGKLGTLPVFQNQFAIPISHGGYNNASPYQVQTAYKCACMLRDLISPYLLRRLKKDVQHQLPKKREQVLFCRLTDIQVHAYHNFLKNNEVSRIARGKGAMFKAVTILRQLCNHPDLLLIDTEDEPEDLGATFRSGKLQVVEQLLPMWKKQSHRVLLFSQSRQMLDILERFVISKQYKYMRMDGTTPVKTRSAQIDTFNNDDSYFLFLLTTKVGGIGINLTGADRVILYDPDWNPSTDLQALERAWRLGQKKQVTVYRLMTSGTIEEKMYHRQIFKQFLSNKILKDPRQRRFFKSNELYELFKLGAEYNDLRRTIINEENEGKKKKVSKLHKTTETGHLFAAFDNEMSQSSAGADDATTHVRFKKKSKPSGSDAAPTPAPTPAPVPTPAVVQEAPKQRELYRVEEHKQQNDDDEQSEKCETMLLKKLFNSTSGLKTAFDHDAVFGSQASVMEKSIVEREAQLAAKKAAEELKKSEEFLRRNSKLGTPTWTGKNGEAGKNEPRRFGNTSSNSAPVNPSSKPPELIALGGTRPVAATASSSLLQKMREKSKSHTQQVSEVARVDAAPMNDKDKVKSNMMNSIRDFIRRSGGEIPTSAITNNFRDTVKGEDVILFREMLKQIASF</sequence>
<keyword evidence="5" id="KW-0378">Hydrolase</keyword>
<dbReference type="GO" id="GO:0005524">
    <property type="term" value="F:ATP binding"/>
    <property type="evidence" value="ECO:0007669"/>
    <property type="project" value="InterPro"/>
</dbReference>